<name>A0A7W6EA30_9HYPH</name>
<feature type="domain" description="Signal transduction histidine kinase HWE region" evidence="8">
    <location>
        <begin position="157"/>
        <end position="239"/>
    </location>
</feature>
<comment type="catalytic activity">
    <reaction evidence="1">
        <text>ATP + protein L-histidine = ADP + protein N-phospho-L-histidine.</text>
        <dbReference type="EC" id="2.7.13.3"/>
    </reaction>
</comment>
<dbReference type="SMART" id="SM00911">
    <property type="entry name" value="HWE_HK"/>
    <property type="match status" value="1"/>
</dbReference>
<dbReference type="PANTHER" id="PTHR41523">
    <property type="entry name" value="TWO-COMPONENT SYSTEM SENSOR PROTEIN"/>
    <property type="match status" value="1"/>
</dbReference>
<keyword evidence="5" id="KW-0547">Nucleotide-binding</keyword>
<organism evidence="9 10">
    <name type="scientific">Aureimonas pseudogalii</name>
    <dbReference type="NCBI Taxonomy" id="1744844"/>
    <lineage>
        <taxon>Bacteria</taxon>
        <taxon>Pseudomonadati</taxon>
        <taxon>Pseudomonadota</taxon>
        <taxon>Alphaproteobacteria</taxon>
        <taxon>Hyphomicrobiales</taxon>
        <taxon>Aurantimonadaceae</taxon>
        <taxon>Aureimonas</taxon>
    </lineage>
</organism>
<keyword evidence="7" id="KW-0067">ATP-binding</keyword>
<sequence>MNVPRPDDVSALDHVLVLAPYRSDAAYLAKMLDEHEIGVDVASGIAELADRLSAAPGVLLLTHEALTRAVMEAVAAHLQGQQAWSEMPIVVLLDRGSPDARIKAELSAAWPRARQLFYKRPVTAVELVSGVQSALLARLRQRDVRDHISREIELRRELNHRVKNILASVASIFEVTRRGATTLDGFAADFRGRLGALDKVHSAVFRAEGEVVALSEIAELTFEPYRQAGLERIAVRGPAILLTREAGTTLALCLHELATNAIKYGALSRPEGRVAFEWSLVGDDRAELAMRWTESGGPPVEEPVRVGYGTRYLRSALKAMLGRSPTLVFDRAGLICEASGPLSRVAGNP</sequence>
<dbReference type="EC" id="2.7.13.3" evidence="2"/>
<evidence type="ECO:0000313" key="9">
    <source>
        <dbReference type="EMBL" id="MBB3997059.1"/>
    </source>
</evidence>
<evidence type="ECO:0000256" key="7">
    <source>
        <dbReference type="ARBA" id="ARBA00022840"/>
    </source>
</evidence>
<dbReference type="Proteomes" id="UP000542776">
    <property type="component" value="Unassembled WGS sequence"/>
</dbReference>
<evidence type="ECO:0000256" key="2">
    <source>
        <dbReference type="ARBA" id="ARBA00012438"/>
    </source>
</evidence>
<dbReference type="InterPro" id="IPR036890">
    <property type="entry name" value="HATPase_C_sf"/>
</dbReference>
<reference evidence="9 10" key="1">
    <citation type="submission" date="2020-08" db="EMBL/GenBank/DDBJ databases">
        <title>Genomic Encyclopedia of Type Strains, Phase IV (KMG-IV): sequencing the most valuable type-strain genomes for metagenomic binning, comparative biology and taxonomic classification.</title>
        <authorList>
            <person name="Goeker M."/>
        </authorList>
    </citation>
    <scope>NUCLEOTIDE SEQUENCE [LARGE SCALE GENOMIC DNA]</scope>
    <source>
        <strain evidence="9 10">DSM 102238</strain>
    </source>
</reference>
<evidence type="ECO:0000256" key="1">
    <source>
        <dbReference type="ARBA" id="ARBA00000085"/>
    </source>
</evidence>
<evidence type="ECO:0000256" key="4">
    <source>
        <dbReference type="ARBA" id="ARBA00022679"/>
    </source>
</evidence>
<evidence type="ECO:0000256" key="5">
    <source>
        <dbReference type="ARBA" id="ARBA00022741"/>
    </source>
</evidence>
<proteinExistence type="predicted"/>
<keyword evidence="4" id="KW-0808">Transferase</keyword>
<accession>A0A7W6EA30</accession>
<evidence type="ECO:0000256" key="6">
    <source>
        <dbReference type="ARBA" id="ARBA00022777"/>
    </source>
</evidence>
<keyword evidence="10" id="KW-1185">Reference proteome</keyword>
<dbReference type="InterPro" id="IPR011102">
    <property type="entry name" value="Sig_transdc_His_kinase_HWE"/>
</dbReference>
<keyword evidence="3" id="KW-0597">Phosphoprotein</keyword>
<dbReference type="PANTHER" id="PTHR41523:SF8">
    <property type="entry name" value="ETHYLENE RESPONSE SENSOR PROTEIN"/>
    <property type="match status" value="1"/>
</dbReference>
<dbReference type="Pfam" id="PF07536">
    <property type="entry name" value="HWE_HK"/>
    <property type="match status" value="1"/>
</dbReference>
<keyword evidence="6 9" id="KW-0418">Kinase</keyword>
<comment type="caution">
    <text evidence="9">The sequence shown here is derived from an EMBL/GenBank/DDBJ whole genome shotgun (WGS) entry which is preliminary data.</text>
</comment>
<evidence type="ECO:0000313" key="10">
    <source>
        <dbReference type="Proteomes" id="UP000542776"/>
    </source>
</evidence>
<dbReference type="Gene3D" id="3.30.565.10">
    <property type="entry name" value="Histidine kinase-like ATPase, C-terminal domain"/>
    <property type="match status" value="1"/>
</dbReference>
<protein>
    <recommendedName>
        <fullName evidence="2">histidine kinase</fullName>
        <ecNumber evidence="2">2.7.13.3</ecNumber>
    </recommendedName>
</protein>
<dbReference type="AlphaFoldDB" id="A0A7W6EA30"/>
<dbReference type="EMBL" id="JACIEK010000001">
    <property type="protein sequence ID" value="MBB3997059.1"/>
    <property type="molecule type" value="Genomic_DNA"/>
</dbReference>
<evidence type="ECO:0000256" key="3">
    <source>
        <dbReference type="ARBA" id="ARBA00022553"/>
    </source>
</evidence>
<dbReference type="GO" id="GO:0005524">
    <property type="term" value="F:ATP binding"/>
    <property type="evidence" value="ECO:0007669"/>
    <property type="project" value="UniProtKB-KW"/>
</dbReference>
<dbReference type="RefSeq" id="WP_312857397.1">
    <property type="nucleotide sequence ID" value="NZ_JACIEK010000001.1"/>
</dbReference>
<dbReference type="GO" id="GO:0004673">
    <property type="term" value="F:protein histidine kinase activity"/>
    <property type="evidence" value="ECO:0007669"/>
    <property type="project" value="UniProtKB-EC"/>
</dbReference>
<gene>
    <name evidence="9" type="ORF">GGR04_000880</name>
</gene>
<evidence type="ECO:0000259" key="8">
    <source>
        <dbReference type="SMART" id="SM00911"/>
    </source>
</evidence>